<reference evidence="12" key="1">
    <citation type="submission" date="2020-11" db="EMBL/GenBank/DDBJ databases">
        <title>Chlorella ohadii genome sequencing and assembly.</title>
        <authorList>
            <person name="Murik O."/>
            <person name="Treves H."/>
            <person name="Kedem I."/>
            <person name="Shotland Y."/>
            <person name="Kaplan A."/>
        </authorList>
    </citation>
    <scope>NUCLEOTIDE SEQUENCE</scope>
    <source>
        <strain evidence="12">1</strain>
    </source>
</reference>
<evidence type="ECO:0000256" key="7">
    <source>
        <dbReference type="ARBA" id="ARBA00022975"/>
    </source>
</evidence>
<evidence type="ECO:0000313" key="13">
    <source>
        <dbReference type="Proteomes" id="UP001205105"/>
    </source>
</evidence>
<dbReference type="Proteomes" id="UP001205105">
    <property type="component" value="Unassembled WGS sequence"/>
</dbReference>
<evidence type="ECO:0000313" key="12">
    <source>
        <dbReference type="EMBL" id="KAI7835726.1"/>
    </source>
</evidence>
<dbReference type="Pfam" id="PF06418">
    <property type="entry name" value="CTP_synth_N"/>
    <property type="match status" value="1"/>
</dbReference>
<dbReference type="InterPro" id="IPR017456">
    <property type="entry name" value="CTP_synthase_N"/>
</dbReference>
<accession>A0AAD5DGG2</accession>
<dbReference type="GO" id="GO:0044210">
    <property type="term" value="P:'de novo' CTP biosynthetic process"/>
    <property type="evidence" value="ECO:0007669"/>
    <property type="project" value="UniProtKB-UniRule"/>
</dbReference>
<sequence length="569" mass="61938">MKYVLVTGGVVSGLGKGVTASSIGVLLKACGHRVTSIKIDPYLNVDAGTMSPFEHGEVFVLDDGGEADLDLGNYERFLDINLTRDNNLTTGKIYQAVIERERRGDYLGKTVQVGDIESMPFIEALRQFQFRVGPGNFVCVHVSLVPVIGVVGEQKTKPTQHSVATLRSLGINPALLACRSSEPLQDSVRSKLAAFCHVPADQVLTMHDVSNIWRVPLMMQAQGAHEVLCRLLGLGGAARIDTSMWRQRIAEKWDKLEIPVTIAMVGKYTDLSDAYLSVTKALQHACMAANRKLKVEWVEASNLEDQTKEEEPEAHEAAWSKLRGADGILVPGGFGGRGIEGKILAANFARTHDKPYLGICLGMQIAVIEFARNVLHMENANSTEVEPATEHPVVVFMPEGSTTHFGGTMRLGSRRTVLQTVDCIAAKLYQSEQYIDERHRHRYEVNPELVDQFEAAGLRFVGKDDTGTRMEIVELAGHRFFVAAQVGVALGTRCTAFALVAASAFLLLVRSASLLTCLLRSTPLPPRPPGKLDHFLSGRATPVTSPAKGGLRPVNNDTIAALTAAKLQL</sequence>
<dbReference type="CDD" id="cd03113">
    <property type="entry name" value="CTPS_N"/>
    <property type="match status" value="1"/>
</dbReference>
<evidence type="ECO:0000256" key="4">
    <source>
        <dbReference type="ARBA" id="ARBA00022741"/>
    </source>
</evidence>
<dbReference type="SUPFAM" id="SSF52540">
    <property type="entry name" value="P-loop containing nucleoside triphosphate hydrolases"/>
    <property type="match status" value="1"/>
</dbReference>
<evidence type="ECO:0000256" key="5">
    <source>
        <dbReference type="ARBA" id="ARBA00022840"/>
    </source>
</evidence>
<comment type="caution">
    <text evidence="12">The sequence shown here is derived from an EMBL/GenBank/DDBJ whole genome shotgun (WGS) entry which is preliminary data.</text>
</comment>
<name>A0AAD5DGG2_9CHLO</name>
<dbReference type="NCBIfam" id="NF003792">
    <property type="entry name" value="PRK05380.1"/>
    <property type="match status" value="1"/>
</dbReference>
<dbReference type="PANTHER" id="PTHR11550:SF0">
    <property type="entry name" value="CTP SYNTHASE-RELATED"/>
    <property type="match status" value="1"/>
</dbReference>
<gene>
    <name evidence="12" type="ORF">COHA_010380</name>
</gene>
<dbReference type="FunFam" id="3.40.50.880:FF:000069">
    <property type="entry name" value="CTP synthase"/>
    <property type="match status" value="1"/>
</dbReference>
<organism evidence="12 13">
    <name type="scientific">Chlorella ohadii</name>
    <dbReference type="NCBI Taxonomy" id="2649997"/>
    <lineage>
        <taxon>Eukaryota</taxon>
        <taxon>Viridiplantae</taxon>
        <taxon>Chlorophyta</taxon>
        <taxon>core chlorophytes</taxon>
        <taxon>Trebouxiophyceae</taxon>
        <taxon>Chlorellales</taxon>
        <taxon>Chlorellaceae</taxon>
        <taxon>Chlorella clade</taxon>
        <taxon>Chlorella</taxon>
    </lineage>
</organism>
<proteinExistence type="inferred from homology"/>
<dbReference type="Gene3D" id="3.40.50.880">
    <property type="match status" value="1"/>
</dbReference>
<dbReference type="GO" id="GO:0019856">
    <property type="term" value="P:pyrimidine nucleobase biosynthetic process"/>
    <property type="evidence" value="ECO:0007669"/>
    <property type="project" value="TreeGrafter"/>
</dbReference>
<comment type="pathway">
    <text evidence="1 9">Pyrimidine metabolism; CTP biosynthesis via de novo pathway; CTP from UDP: step 2/2.</text>
</comment>
<keyword evidence="5 9" id="KW-0067">ATP-binding</keyword>
<dbReference type="EC" id="6.3.4.2" evidence="9"/>
<keyword evidence="4 9" id="KW-0547">Nucleotide-binding</keyword>
<evidence type="ECO:0000256" key="1">
    <source>
        <dbReference type="ARBA" id="ARBA00005171"/>
    </source>
</evidence>
<feature type="domain" description="Glutamine amidotransferase" evidence="10">
    <location>
        <begin position="271"/>
        <end position="485"/>
    </location>
</feature>
<evidence type="ECO:0000259" key="11">
    <source>
        <dbReference type="Pfam" id="PF06418"/>
    </source>
</evidence>
<feature type="domain" description="CTP synthase N-terminal" evidence="11">
    <location>
        <begin position="2"/>
        <end position="113"/>
    </location>
</feature>
<dbReference type="InterPro" id="IPR004468">
    <property type="entry name" value="CTP_synthase"/>
</dbReference>
<dbReference type="GO" id="GO:0042802">
    <property type="term" value="F:identical protein binding"/>
    <property type="evidence" value="ECO:0007669"/>
    <property type="project" value="TreeGrafter"/>
</dbReference>
<dbReference type="CDD" id="cd01746">
    <property type="entry name" value="GATase1_CTP_Synthase"/>
    <property type="match status" value="1"/>
</dbReference>
<evidence type="ECO:0000256" key="9">
    <source>
        <dbReference type="RuleBase" id="RU810713"/>
    </source>
</evidence>
<dbReference type="InterPro" id="IPR027417">
    <property type="entry name" value="P-loop_NTPase"/>
</dbReference>
<keyword evidence="6 9" id="KW-0315">Glutamine amidotransferase</keyword>
<dbReference type="InterPro" id="IPR017926">
    <property type="entry name" value="GATASE"/>
</dbReference>
<evidence type="ECO:0000256" key="2">
    <source>
        <dbReference type="ARBA" id="ARBA00007533"/>
    </source>
</evidence>
<dbReference type="Gene3D" id="3.40.50.300">
    <property type="entry name" value="P-loop containing nucleotide triphosphate hydrolases"/>
    <property type="match status" value="2"/>
</dbReference>
<dbReference type="Pfam" id="PF00117">
    <property type="entry name" value="GATase"/>
    <property type="match status" value="1"/>
</dbReference>
<keyword evidence="7 9" id="KW-0665">Pyrimidine biosynthesis</keyword>
<keyword evidence="3 9" id="KW-0436">Ligase</keyword>
<dbReference type="PANTHER" id="PTHR11550">
    <property type="entry name" value="CTP SYNTHASE"/>
    <property type="match status" value="1"/>
</dbReference>
<evidence type="ECO:0000256" key="8">
    <source>
        <dbReference type="ARBA" id="ARBA00047781"/>
    </source>
</evidence>
<comment type="catalytic activity">
    <reaction evidence="8 9">
        <text>UTP + L-glutamine + ATP + H2O = CTP + L-glutamate + ADP + phosphate + 2 H(+)</text>
        <dbReference type="Rhea" id="RHEA:26426"/>
        <dbReference type="ChEBI" id="CHEBI:15377"/>
        <dbReference type="ChEBI" id="CHEBI:15378"/>
        <dbReference type="ChEBI" id="CHEBI:29985"/>
        <dbReference type="ChEBI" id="CHEBI:30616"/>
        <dbReference type="ChEBI" id="CHEBI:37563"/>
        <dbReference type="ChEBI" id="CHEBI:43474"/>
        <dbReference type="ChEBI" id="CHEBI:46398"/>
        <dbReference type="ChEBI" id="CHEBI:58359"/>
        <dbReference type="ChEBI" id="CHEBI:456216"/>
        <dbReference type="EC" id="6.3.4.2"/>
    </reaction>
</comment>
<evidence type="ECO:0000256" key="6">
    <source>
        <dbReference type="ARBA" id="ARBA00022962"/>
    </source>
</evidence>
<dbReference type="SUPFAM" id="SSF52317">
    <property type="entry name" value="Class I glutamine amidotransferase-like"/>
    <property type="match status" value="1"/>
</dbReference>
<dbReference type="GO" id="GO:0003883">
    <property type="term" value="F:CTP synthase activity"/>
    <property type="evidence" value="ECO:0007669"/>
    <property type="project" value="UniProtKB-UniRule"/>
</dbReference>
<evidence type="ECO:0000256" key="3">
    <source>
        <dbReference type="ARBA" id="ARBA00022598"/>
    </source>
</evidence>
<dbReference type="EMBL" id="JADXDR010000233">
    <property type="protein sequence ID" value="KAI7835726.1"/>
    <property type="molecule type" value="Genomic_DNA"/>
</dbReference>
<evidence type="ECO:0000259" key="10">
    <source>
        <dbReference type="Pfam" id="PF00117"/>
    </source>
</evidence>
<dbReference type="InterPro" id="IPR033828">
    <property type="entry name" value="GATase1_CTP_Synthase"/>
</dbReference>
<comment type="function">
    <text evidence="9">Catalyzes the ATP-dependent amination of UTP to CTP with either L-glutamine or ammonia as the source of nitrogen.</text>
</comment>
<dbReference type="InterPro" id="IPR029062">
    <property type="entry name" value="Class_I_gatase-like"/>
</dbReference>
<dbReference type="PROSITE" id="PS51273">
    <property type="entry name" value="GATASE_TYPE_1"/>
    <property type="match status" value="1"/>
</dbReference>
<dbReference type="GO" id="GO:0005524">
    <property type="term" value="F:ATP binding"/>
    <property type="evidence" value="ECO:0007669"/>
    <property type="project" value="UniProtKB-KW"/>
</dbReference>
<comment type="similarity">
    <text evidence="2 9">Belongs to the CTP synthase family.</text>
</comment>
<protein>
    <recommendedName>
        <fullName evidence="9">CTP synthase</fullName>
        <ecNumber evidence="9">6.3.4.2</ecNumber>
    </recommendedName>
    <alternativeName>
        <fullName evidence="9">UTP--ammonia ligase</fullName>
    </alternativeName>
</protein>
<dbReference type="AlphaFoldDB" id="A0AAD5DGG2"/>
<keyword evidence="13" id="KW-1185">Reference proteome</keyword>